<dbReference type="KEGG" id="yrh:AABB31_04035"/>
<reference evidence="4" key="1">
    <citation type="submission" date="2024-08" db="EMBL/GenBank/DDBJ databases">
        <title>Phylogenomic analyses of a clade within the roseobacter group suggest taxonomic reassignments of species of the genera Aestuariivita, Citreicella, Loktanella, Nautella, Pelagibaca, Ruegeria, Thalassobius, Thiobacimonas and Tropicibacter, and the proposal o.</title>
        <authorList>
            <person name="Jeon C.O."/>
        </authorList>
    </citation>
    <scope>NUCLEOTIDE SEQUENCE</scope>
    <source>
        <strain evidence="4">SS1-5</strain>
    </source>
</reference>
<evidence type="ECO:0000259" key="3">
    <source>
        <dbReference type="Pfam" id="PF06904"/>
    </source>
</evidence>
<protein>
    <submittedName>
        <fullName evidence="4">Extensin family protein</fullName>
    </submittedName>
</protein>
<feature type="domain" description="Extensin-like C-terminal" evidence="3">
    <location>
        <begin position="89"/>
        <end position="260"/>
    </location>
</feature>
<keyword evidence="5" id="KW-1185">Reference proteome</keyword>
<dbReference type="EMBL" id="CP151767">
    <property type="protein sequence ID" value="WZU68116.1"/>
    <property type="molecule type" value="Genomic_DNA"/>
</dbReference>
<evidence type="ECO:0000256" key="2">
    <source>
        <dbReference type="SAM" id="Phobius"/>
    </source>
</evidence>
<proteinExistence type="predicted"/>
<dbReference type="AlphaFoldDB" id="A0AAN0NJD2"/>
<accession>A0AAN0NJD2</accession>
<keyword evidence="2" id="KW-0812">Transmembrane</keyword>
<dbReference type="InterPro" id="IPR009683">
    <property type="entry name" value="Extensin-like_C"/>
</dbReference>
<sequence>MRHAKRQAMAQDAADKDDKVQKRGRPILRGAVTLLFLAALGYGGHLALTHPDTPLPQQWNPLEPLRIADPVTPLTGWKLNRAAADGMRCIAALQGSATIRPLEDLNQSASCHIRDRVSLDGVGAAGLTNVDTRCAIALRMAMWEEHSLQPSAQAILGTTVTRIDHIGSFSCRQMRTPGGPTGRMSTHATANAIDIAGFRFADGTSAQLLRDWDSGDARAAFLTAARDGACDWFNLTLSPDYNSLHADHFHLQSTGWGLCR</sequence>
<keyword evidence="2" id="KW-0472">Membrane</keyword>
<evidence type="ECO:0000313" key="4">
    <source>
        <dbReference type="EMBL" id="WZU68116.1"/>
    </source>
</evidence>
<name>A0AAN0NJD2_9RHOB</name>
<evidence type="ECO:0000256" key="1">
    <source>
        <dbReference type="SAM" id="MobiDB-lite"/>
    </source>
</evidence>
<dbReference type="Proteomes" id="UP001470809">
    <property type="component" value="Chromosome"/>
</dbReference>
<feature type="transmembrane region" description="Helical" evidence="2">
    <location>
        <begin position="27"/>
        <end position="48"/>
    </location>
</feature>
<keyword evidence="2" id="KW-1133">Transmembrane helix</keyword>
<feature type="region of interest" description="Disordered" evidence="1">
    <location>
        <begin position="1"/>
        <end position="22"/>
    </location>
</feature>
<organism evidence="4 5">
    <name type="scientific">Yoonia rhodophyticola</name>
    <dbReference type="NCBI Taxonomy" id="3137370"/>
    <lineage>
        <taxon>Bacteria</taxon>
        <taxon>Pseudomonadati</taxon>
        <taxon>Pseudomonadota</taxon>
        <taxon>Alphaproteobacteria</taxon>
        <taxon>Rhodobacterales</taxon>
        <taxon>Paracoccaceae</taxon>
        <taxon>Yoonia</taxon>
    </lineage>
</organism>
<evidence type="ECO:0000313" key="5">
    <source>
        <dbReference type="Proteomes" id="UP001470809"/>
    </source>
</evidence>
<dbReference type="RefSeq" id="WP_342077409.1">
    <property type="nucleotide sequence ID" value="NZ_CP151767.2"/>
</dbReference>
<gene>
    <name evidence="4" type="ORF">AABB31_04035</name>
</gene>
<dbReference type="Pfam" id="PF06904">
    <property type="entry name" value="Extensin-like_C"/>
    <property type="match status" value="1"/>
</dbReference>